<dbReference type="AlphaFoldDB" id="A0A915KTY3"/>
<accession>A0A915KTY3</accession>
<sequence>MLALPTAVGTDRSKTTSIKYFSRRGGKAGEMASAGTETAGFLVIKNLIFIMKKCSKRDASFIDKRGMKHTENSHELMELAWWKFLAKKHTVAPMERKK</sequence>
<keyword evidence="1" id="KW-1185">Reference proteome</keyword>
<proteinExistence type="predicted"/>
<dbReference type="Proteomes" id="UP000887565">
    <property type="component" value="Unplaced"/>
</dbReference>
<evidence type="ECO:0000313" key="1">
    <source>
        <dbReference type="Proteomes" id="UP000887565"/>
    </source>
</evidence>
<dbReference type="WBParaSite" id="nRc.2.0.1.t41592-RA">
    <property type="protein sequence ID" value="nRc.2.0.1.t41592-RA"/>
    <property type="gene ID" value="nRc.2.0.1.g41592"/>
</dbReference>
<protein>
    <submittedName>
        <fullName evidence="2">Uncharacterized protein</fullName>
    </submittedName>
</protein>
<organism evidence="1 2">
    <name type="scientific">Romanomermis culicivorax</name>
    <name type="common">Nematode worm</name>
    <dbReference type="NCBI Taxonomy" id="13658"/>
    <lineage>
        <taxon>Eukaryota</taxon>
        <taxon>Metazoa</taxon>
        <taxon>Ecdysozoa</taxon>
        <taxon>Nematoda</taxon>
        <taxon>Enoplea</taxon>
        <taxon>Dorylaimia</taxon>
        <taxon>Mermithida</taxon>
        <taxon>Mermithoidea</taxon>
        <taxon>Mermithidae</taxon>
        <taxon>Romanomermis</taxon>
    </lineage>
</organism>
<name>A0A915KTY3_ROMCU</name>
<reference evidence="2" key="1">
    <citation type="submission" date="2022-11" db="UniProtKB">
        <authorList>
            <consortium name="WormBaseParasite"/>
        </authorList>
    </citation>
    <scope>IDENTIFICATION</scope>
</reference>
<evidence type="ECO:0000313" key="2">
    <source>
        <dbReference type="WBParaSite" id="nRc.2.0.1.t41592-RA"/>
    </source>
</evidence>